<dbReference type="Gene3D" id="3.80.10.10">
    <property type="entry name" value="Ribonuclease Inhibitor"/>
    <property type="match status" value="1"/>
</dbReference>
<keyword evidence="5 13" id="KW-0812">Transmembrane</keyword>
<keyword evidence="8 13" id="KW-1133">Transmembrane helix</keyword>
<dbReference type="Pfam" id="PF00560">
    <property type="entry name" value="LRR_1"/>
    <property type="match status" value="3"/>
</dbReference>
<name>A0A6A3B469_HIBSY</name>
<comment type="similarity">
    <text evidence="2">Belongs to the RLP family.</text>
</comment>
<feature type="compositionally biased region" description="Acidic residues" evidence="12">
    <location>
        <begin position="539"/>
        <end position="548"/>
    </location>
</feature>
<accession>A0A6A3B469</accession>
<dbReference type="EMBL" id="VEPZ02000908">
    <property type="protein sequence ID" value="KAE8711780.1"/>
    <property type="molecule type" value="Genomic_DNA"/>
</dbReference>
<evidence type="ECO:0000256" key="2">
    <source>
        <dbReference type="ARBA" id="ARBA00009592"/>
    </source>
</evidence>
<dbReference type="FunFam" id="3.80.10.10:FF:000095">
    <property type="entry name" value="LRR receptor-like serine/threonine-protein kinase GSO1"/>
    <property type="match status" value="1"/>
</dbReference>
<evidence type="ECO:0000256" key="6">
    <source>
        <dbReference type="ARBA" id="ARBA00022729"/>
    </source>
</evidence>
<comment type="caution">
    <text evidence="14">The sequence shown here is derived from an EMBL/GenBank/DDBJ whole genome shotgun (WGS) entry which is preliminary data.</text>
</comment>
<dbReference type="PRINTS" id="PR00019">
    <property type="entry name" value="LEURICHRPT"/>
</dbReference>
<feature type="region of interest" description="Disordered" evidence="12">
    <location>
        <begin position="538"/>
        <end position="557"/>
    </location>
</feature>
<evidence type="ECO:0000313" key="15">
    <source>
        <dbReference type="Proteomes" id="UP000436088"/>
    </source>
</evidence>
<gene>
    <name evidence="14" type="ORF">F3Y22_tig00110279pilonHSYRG00156</name>
</gene>
<keyword evidence="6" id="KW-0732">Signal</keyword>
<sequence>MDEERTALQAITESMGYGHDSYEHSYRARFFDDCCRWEGVHCSPTSSQVIGIYFYFIRKDAEDEWFLDMSLFSKLKQLQELHLVGNNIGGLDNPEAICELTNLRWLDLSINLIEDDVPRCWGNMPSLRTLDLSMNGFRGNLTYILANVSKKIEIIKVSHNIFEGFVPFSIFANLSKLSHLDLSYNYHLEVETEDPNWYPSFQIQHLLLAACNLNHQSDHVIPRFLSTQVNLQTLDLSSNSLVGKFPTWMLRNVSSVLSLRSNCFVGQLPEELENNSTITLLDISDNLFDGYLPSKIDQILPQLLGFNASSNRFSGNIPLSFGELKHLERLDLSNNGFTGTVPVNLTRNSPLWYLNLSNNSLHGKPLPGNCSMPKLAWLLLQHNLFDGEFPACLSNSLSLRLVDVRDNRLSGTISNLPALMQLGAFLVGRNRFSGQLLEQLCEMQRIQLLDFSSNGFSGNIPCCLTLKNLESLDLSHNNLTGPIPPGITRITTIAKFSVAFNNLSGLIPFTAQFSTFSKTDFEGNPELCGGVVERKCTGNDDDDGDDDDDGRKENSIEKEEERLIDRPLFFYAFVFVSYGVGFWGFIAPLYMSVTWRRKYFAAIDGWIQYLLCK</sequence>
<keyword evidence="3" id="KW-1003">Cell membrane</keyword>
<keyword evidence="15" id="KW-1185">Reference proteome</keyword>
<evidence type="ECO:0000256" key="12">
    <source>
        <dbReference type="SAM" id="MobiDB-lite"/>
    </source>
</evidence>
<keyword evidence="11" id="KW-0325">Glycoprotein</keyword>
<evidence type="ECO:0000256" key="9">
    <source>
        <dbReference type="ARBA" id="ARBA00023136"/>
    </source>
</evidence>
<dbReference type="InterPro" id="IPR032675">
    <property type="entry name" value="LRR_dom_sf"/>
</dbReference>
<keyword evidence="9 13" id="KW-0472">Membrane</keyword>
<dbReference type="InterPro" id="IPR003591">
    <property type="entry name" value="Leu-rich_rpt_typical-subtyp"/>
</dbReference>
<dbReference type="AlphaFoldDB" id="A0A6A3B469"/>
<feature type="transmembrane region" description="Helical" evidence="13">
    <location>
        <begin position="568"/>
        <end position="590"/>
    </location>
</feature>
<evidence type="ECO:0000256" key="8">
    <source>
        <dbReference type="ARBA" id="ARBA00022989"/>
    </source>
</evidence>
<keyword evidence="7" id="KW-0677">Repeat</keyword>
<evidence type="ECO:0000256" key="11">
    <source>
        <dbReference type="ARBA" id="ARBA00023180"/>
    </source>
</evidence>
<evidence type="ECO:0000256" key="4">
    <source>
        <dbReference type="ARBA" id="ARBA00022614"/>
    </source>
</evidence>
<proteinExistence type="inferred from homology"/>
<dbReference type="GO" id="GO:0005886">
    <property type="term" value="C:plasma membrane"/>
    <property type="evidence" value="ECO:0007669"/>
    <property type="project" value="UniProtKB-SubCell"/>
</dbReference>
<dbReference type="SUPFAM" id="SSF52058">
    <property type="entry name" value="L domain-like"/>
    <property type="match status" value="2"/>
</dbReference>
<evidence type="ECO:0000256" key="3">
    <source>
        <dbReference type="ARBA" id="ARBA00022475"/>
    </source>
</evidence>
<evidence type="ECO:0000256" key="5">
    <source>
        <dbReference type="ARBA" id="ARBA00022692"/>
    </source>
</evidence>
<organism evidence="14 15">
    <name type="scientific">Hibiscus syriacus</name>
    <name type="common">Rose of Sharon</name>
    <dbReference type="NCBI Taxonomy" id="106335"/>
    <lineage>
        <taxon>Eukaryota</taxon>
        <taxon>Viridiplantae</taxon>
        <taxon>Streptophyta</taxon>
        <taxon>Embryophyta</taxon>
        <taxon>Tracheophyta</taxon>
        <taxon>Spermatophyta</taxon>
        <taxon>Magnoliopsida</taxon>
        <taxon>eudicotyledons</taxon>
        <taxon>Gunneridae</taxon>
        <taxon>Pentapetalae</taxon>
        <taxon>rosids</taxon>
        <taxon>malvids</taxon>
        <taxon>Malvales</taxon>
        <taxon>Malvaceae</taxon>
        <taxon>Malvoideae</taxon>
        <taxon>Hibiscus</taxon>
    </lineage>
</organism>
<evidence type="ECO:0000256" key="10">
    <source>
        <dbReference type="ARBA" id="ARBA00023170"/>
    </source>
</evidence>
<evidence type="ECO:0000256" key="7">
    <source>
        <dbReference type="ARBA" id="ARBA00022737"/>
    </source>
</evidence>
<dbReference type="Proteomes" id="UP000436088">
    <property type="component" value="Unassembled WGS sequence"/>
</dbReference>
<keyword evidence="10 14" id="KW-0675">Receptor</keyword>
<dbReference type="SMART" id="SM00369">
    <property type="entry name" value="LRR_TYP"/>
    <property type="match status" value="5"/>
</dbReference>
<keyword evidence="4" id="KW-0433">Leucine-rich repeat</keyword>
<dbReference type="InterPro" id="IPR001611">
    <property type="entry name" value="Leu-rich_rpt"/>
</dbReference>
<dbReference type="InterPro" id="IPR046956">
    <property type="entry name" value="RLP23-like"/>
</dbReference>
<evidence type="ECO:0000256" key="1">
    <source>
        <dbReference type="ARBA" id="ARBA00004251"/>
    </source>
</evidence>
<protein>
    <submittedName>
        <fullName evidence="14">Receptor like protein 1</fullName>
    </submittedName>
</protein>
<reference evidence="14" key="1">
    <citation type="submission" date="2019-09" db="EMBL/GenBank/DDBJ databases">
        <title>Draft genome information of white flower Hibiscus syriacus.</title>
        <authorList>
            <person name="Kim Y.-M."/>
        </authorList>
    </citation>
    <scope>NUCLEOTIDE SEQUENCE [LARGE SCALE GENOMIC DNA]</scope>
    <source>
        <strain evidence="14">YM2019G1</strain>
    </source>
</reference>
<dbReference type="Pfam" id="PF13855">
    <property type="entry name" value="LRR_8"/>
    <property type="match status" value="1"/>
</dbReference>
<dbReference type="PANTHER" id="PTHR48063">
    <property type="entry name" value="LRR RECEPTOR-LIKE KINASE"/>
    <property type="match status" value="1"/>
</dbReference>
<evidence type="ECO:0000256" key="13">
    <source>
        <dbReference type="SAM" id="Phobius"/>
    </source>
</evidence>
<dbReference type="PANTHER" id="PTHR48063:SF98">
    <property type="entry name" value="LRR RECEPTOR-LIKE SERINE_THREONINE-PROTEIN KINASE FLS2"/>
    <property type="match status" value="1"/>
</dbReference>
<comment type="subcellular location">
    <subcellularLocation>
        <location evidence="1">Cell membrane</location>
        <topology evidence="1">Single-pass type I membrane protein</topology>
    </subcellularLocation>
</comment>
<evidence type="ECO:0000313" key="14">
    <source>
        <dbReference type="EMBL" id="KAE8711780.1"/>
    </source>
</evidence>